<gene>
    <name evidence="3" type="ORF">EGH23_22040</name>
</gene>
<proteinExistence type="predicted"/>
<keyword evidence="3" id="KW-0645">Protease</keyword>
<name>A0AAW4PGJ5_9EURY</name>
<dbReference type="PANTHER" id="PTHR35797">
    <property type="entry name" value="PROTEASE-RELATED"/>
    <property type="match status" value="1"/>
</dbReference>
<keyword evidence="1" id="KW-0472">Membrane</keyword>
<keyword evidence="1" id="KW-1133">Transmembrane helix</keyword>
<comment type="caution">
    <text evidence="3">The sequence shown here is derived from an EMBL/GenBank/DDBJ whole genome shotgun (WGS) entry which is preliminary data.</text>
</comment>
<keyword evidence="3" id="KW-0482">Metalloprotease</keyword>
<keyword evidence="4" id="KW-1185">Reference proteome</keyword>
<keyword evidence="1" id="KW-0812">Transmembrane</keyword>
<evidence type="ECO:0000256" key="1">
    <source>
        <dbReference type="SAM" id="Phobius"/>
    </source>
</evidence>
<evidence type="ECO:0000313" key="3">
    <source>
        <dbReference type="EMBL" id="MBX0297561.1"/>
    </source>
</evidence>
<reference evidence="3 4" key="1">
    <citation type="submission" date="2021-06" db="EMBL/GenBank/DDBJ databases">
        <title>Halomicroarcula sp. a new haloarchaeum isolated from saline soil.</title>
        <authorList>
            <person name="Duran-Viseras A."/>
            <person name="Sanchez-Porro C."/>
            <person name="Ventosa A."/>
        </authorList>
    </citation>
    <scope>NUCLEOTIDE SEQUENCE [LARGE SCALE GENOMIC DNA]</scope>
    <source>
        <strain evidence="3 4">F27</strain>
    </source>
</reference>
<dbReference type="PANTHER" id="PTHR35797:SF1">
    <property type="entry name" value="PROTEASE"/>
    <property type="match status" value="1"/>
</dbReference>
<protein>
    <submittedName>
        <fullName evidence="3">CPBP family intramembrane metalloprotease</fullName>
    </submittedName>
</protein>
<feature type="transmembrane region" description="Helical" evidence="1">
    <location>
        <begin position="210"/>
        <end position="229"/>
    </location>
</feature>
<accession>A0AAW4PGJ5</accession>
<dbReference type="EMBL" id="RKLT01000022">
    <property type="protein sequence ID" value="MBX0297561.1"/>
    <property type="molecule type" value="Genomic_DNA"/>
</dbReference>
<dbReference type="InterPro" id="IPR003675">
    <property type="entry name" value="Rce1/LyrA-like_dom"/>
</dbReference>
<sequence>MDESTSRVRQKGDIENTSDGIGRWWVYLAVAVGGTWLFWLPAIALGVRFDSAVGLVLLLIGLAVPGVAGIGFVYLVYDERGRSDFWNRVVNPRRVGLRWLVVILLVPLGISVLAGVADLLLGGTGPAWGEGVTEFGVNPLAILPALFFATLPPILEELGWRGYALDRLQLKWSALSASLILGIVWALWHLPLFFIEGSFQHDAVGFATTGFWLFMVGIVALSFAFTWIYNNTERSILGIIILHGWVNFTAEIIVVPDPLYYGLWFVLAGAIVAIWGAKTMTAADEVPHPPLSSNP</sequence>
<feature type="transmembrane region" description="Helical" evidence="1">
    <location>
        <begin position="21"/>
        <end position="40"/>
    </location>
</feature>
<dbReference type="Pfam" id="PF02517">
    <property type="entry name" value="Rce1-like"/>
    <property type="match status" value="1"/>
</dbReference>
<feature type="domain" description="CAAX prenyl protease 2/Lysostaphin resistance protein A-like" evidence="2">
    <location>
        <begin position="141"/>
        <end position="248"/>
    </location>
</feature>
<feature type="transmembrane region" description="Helical" evidence="1">
    <location>
        <begin position="172"/>
        <end position="190"/>
    </location>
</feature>
<dbReference type="GO" id="GO:0004175">
    <property type="term" value="F:endopeptidase activity"/>
    <property type="evidence" value="ECO:0007669"/>
    <property type="project" value="UniProtKB-ARBA"/>
</dbReference>
<feature type="transmembrane region" description="Helical" evidence="1">
    <location>
        <begin position="259"/>
        <end position="277"/>
    </location>
</feature>
<evidence type="ECO:0000259" key="2">
    <source>
        <dbReference type="Pfam" id="PF02517"/>
    </source>
</evidence>
<dbReference type="GO" id="GO:0080120">
    <property type="term" value="P:CAAX-box protein maturation"/>
    <property type="evidence" value="ECO:0007669"/>
    <property type="project" value="UniProtKB-ARBA"/>
</dbReference>
<organism evidence="3 4">
    <name type="scientific">Haloarcula nitratireducens</name>
    <dbReference type="NCBI Taxonomy" id="2487749"/>
    <lineage>
        <taxon>Archaea</taxon>
        <taxon>Methanobacteriati</taxon>
        <taxon>Methanobacteriota</taxon>
        <taxon>Stenosarchaea group</taxon>
        <taxon>Halobacteria</taxon>
        <taxon>Halobacteriales</taxon>
        <taxon>Haloarculaceae</taxon>
        <taxon>Haloarcula</taxon>
    </lineage>
</organism>
<dbReference type="AlphaFoldDB" id="A0AAW4PGJ5"/>
<dbReference type="InterPro" id="IPR042150">
    <property type="entry name" value="MmRce1-like"/>
</dbReference>
<keyword evidence="3" id="KW-0378">Hydrolase</keyword>
<dbReference type="RefSeq" id="WP_220582149.1">
    <property type="nucleotide sequence ID" value="NZ_RKLT01000022.1"/>
</dbReference>
<feature type="transmembrane region" description="Helical" evidence="1">
    <location>
        <begin position="97"/>
        <end position="121"/>
    </location>
</feature>
<feature type="transmembrane region" description="Helical" evidence="1">
    <location>
        <begin position="52"/>
        <end position="77"/>
    </location>
</feature>
<feature type="transmembrane region" description="Helical" evidence="1">
    <location>
        <begin position="236"/>
        <end position="253"/>
    </location>
</feature>
<evidence type="ECO:0000313" key="4">
    <source>
        <dbReference type="Proteomes" id="UP001430455"/>
    </source>
</evidence>
<feature type="transmembrane region" description="Helical" evidence="1">
    <location>
        <begin position="141"/>
        <end position="160"/>
    </location>
</feature>
<dbReference type="Proteomes" id="UP001430455">
    <property type="component" value="Unassembled WGS sequence"/>
</dbReference>
<dbReference type="GO" id="GO:0008237">
    <property type="term" value="F:metallopeptidase activity"/>
    <property type="evidence" value="ECO:0007669"/>
    <property type="project" value="UniProtKB-KW"/>
</dbReference>